<comment type="caution">
    <text evidence="2">The sequence shown here is derived from an EMBL/GenBank/DDBJ whole genome shotgun (WGS) entry which is preliminary data.</text>
</comment>
<gene>
    <name evidence="2" type="ORF">QE152_g24919</name>
</gene>
<dbReference type="PANTHER" id="PTHR48430:SF1">
    <property type="entry name" value="PARTNER OF XRN-2 PROTEIN 1"/>
    <property type="match status" value="1"/>
</dbReference>
<dbReference type="PANTHER" id="PTHR48430">
    <property type="entry name" value="PARTNER OF XRN-2 PROTEIN 1"/>
    <property type="match status" value="1"/>
</dbReference>
<proteinExistence type="predicted"/>
<keyword evidence="3" id="KW-1185">Reference proteome</keyword>
<organism evidence="2 3">
    <name type="scientific">Popillia japonica</name>
    <name type="common">Japanese beetle</name>
    <dbReference type="NCBI Taxonomy" id="7064"/>
    <lineage>
        <taxon>Eukaryota</taxon>
        <taxon>Metazoa</taxon>
        <taxon>Ecdysozoa</taxon>
        <taxon>Arthropoda</taxon>
        <taxon>Hexapoda</taxon>
        <taxon>Insecta</taxon>
        <taxon>Pterygota</taxon>
        <taxon>Neoptera</taxon>
        <taxon>Endopterygota</taxon>
        <taxon>Coleoptera</taxon>
        <taxon>Polyphaga</taxon>
        <taxon>Scarabaeiformia</taxon>
        <taxon>Scarabaeidae</taxon>
        <taxon>Rutelinae</taxon>
        <taxon>Popillia</taxon>
    </lineage>
</organism>
<evidence type="ECO:0000313" key="2">
    <source>
        <dbReference type="EMBL" id="KAK9712386.1"/>
    </source>
</evidence>
<reference evidence="2 3" key="1">
    <citation type="journal article" date="2024" name="BMC Genomics">
        <title>De novo assembly and annotation of Popillia japonica's genome with initial clues to its potential as an invasive pest.</title>
        <authorList>
            <person name="Cucini C."/>
            <person name="Boschi S."/>
            <person name="Funari R."/>
            <person name="Cardaioli E."/>
            <person name="Iannotti N."/>
            <person name="Marturano G."/>
            <person name="Paoli F."/>
            <person name="Bruttini M."/>
            <person name="Carapelli A."/>
            <person name="Frati F."/>
            <person name="Nardi F."/>
        </authorList>
    </citation>
    <scope>NUCLEOTIDE SEQUENCE [LARGE SCALE GENOMIC DNA]</scope>
    <source>
        <strain evidence="2">DMR45628</strain>
    </source>
</reference>
<dbReference type="InterPro" id="IPR021859">
    <property type="entry name" value="XTBD"/>
</dbReference>
<name>A0AAW1K3M1_POPJA</name>
<dbReference type="EMBL" id="JASPKY010000264">
    <property type="protein sequence ID" value="KAK9712386.1"/>
    <property type="molecule type" value="Genomic_DNA"/>
</dbReference>
<protein>
    <submittedName>
        <fullName evidence="2">XRN-Two Binding Domain, XTBD</fullName>
    </submittedName>
</protein>
<sequence>MTNFPTDWNIDYYHENYEPEEHWKLQKAFMEDHKGKFSEEYLVALSKTFANIELLGCIYSDPLMAKIAFLSKDIVRECRIKERRLQRKFGSETGRQK</sequence>
<dbReference type="Pfam" id="PF11952">
    <property type="entry name" value="XTBD"/>
    <property type="match status" value="1"/>
</dbReference>
<dbReference type="Proteomes" id="UP001458880">
    <property type="component" value="Unassembled WGS sequence"/>
</dbReference>
<evidence type="ECO:0000259" key="1">
    <source>
        <dbReference type="PROSITE" id="PS51827"/>
    </source>
</evidence>
<dbReference type="PROSITE" id="PS51827">
    <property type="entry name" value="XTBD"/>
    <property type="match status" value="1"/>
</dbReference>
<evidence type="ECO:0000313" key="3">
    <source>
        <dbReference type="Proteomes" id="UP001458880"/>
    </source>
</evidence>
<accession>A0AAW1K3M1</accession>
<feature type="domain" description="XRN2-binding (XTBD)" evidence="1">
    <location>
        <begin position="10"/>
        <end position="93"/>
    </location>
</feature>
<dbReference type="AlphaFoldDB" id="A0AAW1K3M1"/>